<protein>
    <submittedName>
        <fullName evidence="2">Uncharacterized protein</fullName>
    </submittedName>
</protein>
<evidence type="ECO:0000313" key="2">
    <source>
        <dbReference type="EMBL" id="KAF1990713.1"/>
    </source>
</evidence>
<gene>
    <name evidence="2" type="ORF">K402DRAFT_202438</name>
</gene>
<keyword evidence="3" id="KW-1185">Reference proteome</keyword>
<accession>A0A6G1HBV6</accession>
<dbReference type="AlphaFoldDB" id="A0A6G1HBV6"/>
<reference evidence="2" key="1">
    <citation type="journal article" date="2020" name="Stud. Mycol.">
        <title>101 Dothideomycetes genomes: a test case for predicting lifestyles and emergence of pathogens.</title>
        <authorList>
            <person name="Haridas S."/>
            <person name="Albert R."/>
            <person name="Binder M."/>
            <person name="Bloem J."/>
            <person name="Labutti K."/>
            <person name="Salamov A."/>
            <person name="Andreopoulos B."/>
            <person name="Baker S."/>
            <person name="Barry K."/>
            <person name="Bills G."/>
            <person name="Bluhm B."/>
            <person name="Cannon C."/>
            <person name="Castanera R."/>
            <person name="Culley D."/>
            <person name="Daum C."/>
            <person name="Ezra D."/>
            <person name="Gonzalez J."/>
            <person name="Henrissat B."/>
            <person name="Kuo A."/>
            <person name="Liang C."/>
            <person name="Lipzen A."/>
            <person name="Lutzoni F."/>
            <person name="Magnuson J."/>
            <person name="Mondo S."/>
            <person name="Nolan M."/>
            <person name="Ohm R."/>
            <person name="Pangilinan J."/>
            <person name="Park H.-J."/>
            <person name="Ramirez L."/>
            <person name="Alfaro M."/>
            <person name="Sun H."/>
            <person name="Tritt A."/>
            <person name="Yoshinaga Y."/>
            <person name="Zwiers L.-H."/>
            <person name="Turgeon B."/>
            <person name="Goodwin S."/>
            <person name="Spatafora J."/>
            <person name="Crous P."/>
            <person name="Grigoriev I."/>
        </authorList>
    </citation>
    <scope>NUCLEOTIDE SEQUENCE</scope>
    <source>
        <strain evidence="2">CBS 113979</strain>
    </source>
</reference>
<evidence type="ECO:0000256" key="1">
    <source>
        <dbReference type="SAM" id="Phobius"/>
    </source>
</evidence>
<feature type="transmembrane region" description="Helical" evidence="1">
    <location>
        <begin position="117"/>
        <end position="140"/>
    </location>
</feature>
<name>A0A6G1HBV6_9PEZI</name>
<keyword evidence="1" id="KW-0472">Membrane</keyword>
<dbReference type="EMBL" id="ML977141">
    <property type="protein sequence ID" value="KAF1990713.1"/>
    <property type="molecule type" value="Genomic_DNA"/>
</dbReference>
<keyword evidence="1" id="KW-0812">Transmembrane</keyword>
<dbReference type="Proteomes" id="UP000800041">
    <property type="component" value="Unassembled WGS sequence"/>
</dbReference>
<sequence>MSGQPCDFALVSAWNRRGLIVASTRVITTLGPEPRLLAQPWIPIATERPRVASRPNFRKLFRPAMDIQAALRSDMFEAVQGEDKASCQSRHKKVGRHKYPSLSHTSIRFQFPFHYHLLAVCSFSGVKVPLFFLLFVVVAFHHRQPPPPAIRVSTPHL</sequence>
<keyword evidence="1" id="KW-1133">Transmembrane helix</keyword>
<organism evidence="2 3">
    <name type="scientific">Aulographum hederae CBS 113979</name>
    <dbReference type="NCBI Taxonomy" id="1176131"/>
    <lineage>
        <taxon>Eukaryota</taxon>
        <taxon>Fungi</taxon>
        <taxon>Dikarya</taxon>
        <taxon>Ascomycota</taxon>
        <taxon>Pezizomycotina</taxon>
        <taxon>Dothideomycetes</taxon>
        <taxon>Pleosporomycetidae</taxon>
        <taxon>Aulographales</taxon>
        <taxon>Aulographaceae</taxon>
    </lineage>
</organism>
<proteinExistence type="predicted"/>
<evidence type="ECO:0000313" key="3">
    <source>
        <dbReference type="Proteomes" id="UP000800041"/>
    </source>
</evidence>